<evidence type="ECO:0000313" key="3">
    <source>
        <dbReference type="Proteomes" id="UP000838878"/>
    </source>
</evidence>
<feature type="compositionally biased region" description="Basic and acidic residues" evidence="1">
    <location>
        <begin position="185"/>
        <end position="195"/>
    </location>
</feature>
<accession>A0A8J9VGH7</accession>
<protein>
    <submittedName>
        <fullName evidence="2">Uncharacterized protein</fullName>
    </submittedName>
</protein>
<reference evidence="2" key="1">
    <citation type="submission" date="2021-12" db="EMBL/GenBank/DDBJ databases">
        <authorList>
            <person name="Martin H S."/>
        </authorList>
    </citation>
    <scope>NUCLEOTIDE SEQUENCE</scope>
</reference>
<keyword evidence="3" id="KW-1185">Reference proteome</keyword>
<dbReference type="AlphaFoldDB" id="A0A8J9VGH7"/>
<sequence length="208" mass="23631">MYRNFCLITVISSLAYGNPTNDQWNTARYLSVRFQLQIQASSPADMHALESLSDWEADDPGDNAILKRVILVIKNHLPTGWRDWKIRIFGRDELIGTEVDPQILNKIRFAIPTVDLARAFSPNCTSLKQRTFRDIKMKLLEWPLCTGLIIHPMSLAARIRGSAVQNELVIASIVDMKPLLKSRKEADRELTQTDHSEDEISIPSTKTS</sequence>
<dbReference type="OrthoDB" id="7483379at2759"/>
<organism evidence="2 3">
    <name type="scientific">Brenthis ino</name>
    <name type="common">lesser marbled fritillary</name>
    <dbReference type="NCBI Taxonomy" id="405034"/>
    <lineage>
        <taxon>Eukaryota</taxon>
        <taxon>Metazoa</taxon>
        <taxon>Ecdysozoa</taxon>
        <taxon>Arthropoda</taxon>
        <taxon>Hexapoda</taxon>
        <taxon>Insecta</taxon>
        <taxon>Pterygota</taxon>
        <taxon>Neoptera</taxon>
        <taxon>Endopterygota</taxon>
        <taxon>Lepidoptera</taxon>
        <taxon>Glossata</taxon>
        <taxon>Ditrysia</taxon>
        <taxon>Papilionoidea</taxon>
        <taxon>Nymphalidae</taxon>
        <taxon>Heliconiinae</taxon>
        <taxon>Argynnini</taxon>
        <taxon>Brenthis</taxon>
    </lineage>
</organism>
<feature type="non-terminal residue" evidence="2">
    <location>
        <position position="208"/>
    </location>
</feature>
<gene>
    <name evidence="2" type="ORF">BINO364_LOCUS5336</name>
</gene>
<evidence type="ECO:0000256" key="1">
    <source>
        <dbReference type="SAM" id="MobiDB-lite"/>
    </source>
</evidence>
<evidence type="ECO:0000313" key="2">
    <source>
        <dbReference type="EMBL" id="CAH0718930.1"/>
    </source>
</evidence>
<dbReference type="Proteomes" id="UP000838878">
    <property type="component" value="Chromosome 13"/>
</dbReference>
<name>A0A8J9VGH7_9NEOP</name>
<proteinExistence type="predicted"/>
<dbReference type="EMBL" id="OV170233">
    <property type="protein sequence ID" value="CAH0718930.1"/>
    <property type="molecule type" value="Genomic_DNA"/>
</dbReference>
<feature type="region of interest" description="Disordered" evidence="1">
    <location>
        <begin position="185"/>
        <end position="208"/>
    </location>
</feature>